<keyword evidence="3" id="KW-0547">Nucleotide-binding</keyword>
<dbReference type="AlphaFoldDB" id="A0AA38TKF9"/>
<keyword evidence="4" id="KW-0418">Kinase</keyword>
<dbReference type="InterPro" id="IPR011009">
    <property type="entry name" value="Kinase-like_dom_sf"/>
</dbReference>
<evidence type="ECO:0000256" key="5">
    <source>
        <dbReference type="ARBA" id="ARBA00022840"/>
    </source>
</evidence>
<evidence type="ECO:0000313" key="8">
    <source>
        <dbReference type="Proteomes" id="UP001172457"/>
    </source>
</evidence>
<accession>A0AA38TKF9</accession>
<dbReference type="GO" id="GO:0004674">
    <property type="term" value="F:protein serine/threonine kinase activity"/>
    <property type="evidence" value="ECO:0007669"/>
    <property type="project" value="UniProtKB-KW"/>
</dbReference>
<evidence type="ECO:0000256" key="3">
    <source>
        <dbReference type="ARBA" id="ARBA00022741"/>
    </source>
</evidence>
<evidence type="ECO:0000256" key="4">
    <source>
        <dbReference type="ARBA" id="ARBA00022777"/>
    </source>
</evidence>
<dbReference type="GO" id="GO:0005524">
    <property type="term" value="F:ATP binding"/>
    <property type="evidence" value="ECO:0007669"/>
    <property type="project" value="UniProtKB-KW"/>
</dbReference>
<evidence type="ECO:0000256" key="2">
    <source>
        <dbReference type="ARBA" id="ARBA00022679"/>
    </source>
</evidence>
<evidence type="ECO:0000313" key="7">
    <source>
        <dbReference type="EMBL" id="KAJ9558633.1"/>
    </source>
</evidence>
<evidence type="ECO:0000256" key="1">
    <source>
        <dbReference type="ARBA" id="ARBA00022527"/>
    </source>
</evidence>
<dbReference type="SUPFAM" id="SSF56112">
    <property type="entry name" value="Protein kinase-like (PK-like)"/>
    <property type="match status" value="1"/>
</dbReference>
<comment type="caution">
    <text evidence="7">The sequence shown here is derived from an EMBL/GenBank/DDBJ whole genome shotgun (WGS) entry which is preliminary data.</text>
</comment>
<reference evidence="7" key="1">
    <citation type="submission" date="2023-03" db="EMBL/GenBank/DDBJ databases">
        <title>Chromosome-scale reference genome and RAD-based genetic map of yellow starthistle (Centaurea solstitialis) reveal putative structural variation and QTLs associated with invader traits.</title>
        <authorList>
            <person name="Reatini B."/>
            <person name="Cang F.A."/>
            <person name="Jiang Q."/>
            <person name="Mckibben M.T.W."/>
            <person name="Barker M.S."/>
            <person name="Rieseberg L.H."/>
            <person name="Dlugosch K.M."/>
        </authorList>
    </citation>
    <scope>NUCLEOTIDE SEQUENCE</scope>
    <source>
        <strain evidence="7">CAN-66</strain>
        <tissue evidence="7">Leaf</tissue>
    </source>
</reference>
<proteinExistence type="predicted"/>
<dbReference type="PANTHER" id="PTHR27002:SF932">
    <property type="entry name" value="RECEPTOR-LIKE SERINE_THREONINE-PROTEIN KINASE"/>
    <property type="match status" value="1"/>
</dbReference>
<dbReference type="Gene3D" id="1.10.510.10">
    <property type="entry name" value="Transferase(Phosphotransferase) domain 1"/>
    <property type="match status" value="1"/>
</dbReference>
<sequence length="410" mass="46183">MTKQTIFYRNQHSKDQEQVVKPKVLYSNGLCVLILSVGLLKTSKSSVDGNLNPKISDFGLAREFGGEHITTNTKKLVGCNSFMMLICHSIWFYHSGYISPKNAIHGRFSIKSDIMEMVSGKKNREFSLEDGSDNLLGCAWRLYIEDRGLEIMCPSLRDKCIISEVTSRVHVGLLCDCRILQKIGQQFLSLSREADCTKVQFQLAAKVVAFCRSKLSRSSNLVSRKRFEYKRSPSQSTRSKQPDQKERTHCMKIPLLLCRIRSPQASVGIPLASDRHEPPHVVGFTYALPKRHLRCRLLNVFSISAYGVNLPSEKNITRTRILPVCKPLRASPMEIHGECNGIHDAHHALTWIEPAGLVVEPLQPVDRTSKKPVEPKFATDSMFDPSSQGIPNDPKLIPHHNARPQASKRT</sequence>
<name>A0AA38TKF9_9ASTR</name>
<organism evidence="7 8">
    <name type="scientific">Centaurea solstitialis</name>
    <name type="common">yellow star-thistle</name>
    <dbReference type="NCBI Taxonomy" id="347529"/>
    <lineage>
        <taxon>Eukaryota</taxon>
        <taxon>Viridiplantae</taxon>
        <taxon>Streptophyta</taxon>
        <taxon>Embryophyta</taxon>
        <taxon>Tracheophyta</taxon>
        <taxon>Spermatophyta</taxon>
        <taxon>Magnoliopsida</taxon>
        <taxon>eudicotyledons</taxon>
        <taxon>Gunneridae</taxon>
        <taxon>Pentapetalae</taxon>
        <taxon>asterids</taxon>
        <taxon>campanulids</taxon>
        <taxon>Asterales</taxon>
        <taxon>Asteraceae</taxon>
        <taxon>Carduoideae</taxon>
        <taxon>Cardueae</taxon>
        <taxon>Centaureinae</taxon>
        <taxon>Centaurea</taxon>
    </lineage>
</organism>
<keyword evidence="8" id="KW-1185">Reference proteome</keyword>
<dbReference type="PANTHER" id="PTHR27002">
    <property type="entry name" value="RECEPTOR-LIKE SERINE/THREONINE-PROTEIN KINASE SD1-8"/>
    <property type="match status" value="1"/>
</dbReference>
<feature type="region of interest" description="Disordered" evidence="6">
    <location>
        <begin position="226"/>
        <end position="246"/>
    </location>
</feature>
<gene>
    <name evidence="7" type="ORF">OSB04_013247</name>
</gene>
<dbReference type="Proteomes" id="UP001172457">
    <property type="component" value="Chromosome 3"/>
</dbReference>
<feature type="region of interest" description="Disordered" evidence="6">
    <location>
        <begin position="366"/>
        <end position="410"/>
    </location>
</feature>
<dbReference type="GO" id="GO:0005886">
    <property type="term" value="C:plasma membrane"/>
    <property type="evidence" value="ECO:0007669"/>
    <property type="project" value="TreeGrafter"/>
</dbReference>
<feature type="compositionally biased region" description="Basic residues" evidence="6">
    <location>
        <begin position="397"/>
        <end position="410"/>
    </location>
</feature>
<dbReference type="EMBL" id="JARYMX010000003">
    <property type="protein sequence ID" value="KAJ9558633.1"/>
    <property type="molecule type" value="Genomic_DNA"/>
</dbReference>
<protein>
    <submittedName>
        <fullName evidence="7">Uncharacterized protein</fullName>
    </submittedName>
</protein>
<keyword evidence="1" id="KW-0723">Serine/threonine-protein kinase</keyword>
<keyword evidence="2" id="KW-0808">Transferase</keyword>
<keyword evidence="5" id="KW-0067">ATP-binding</keyword>
<evidence type="ECO:0000256" key="6">
    <source>
        <dbReference type="SAM" id="MobiDB-lite"/>
    </source>
</evidence>